<dbReference type="Proteomes" id="UP001498421">
    <property type="component" value="Unassembled WGS sequence"/>
</dbReference>
<keyword evidence="1" id="KW-0479">Metal-binding</keyword>
<dbReference type="SMART" id="SM00066">
    <property type="entry name" value="GAL4"/>
    <property type="match status" value="1"/>
</dbReference>
<accession>A0ABR1I897</accession>
<dbReference type="PROSITE" id="PS00463">
    <property type="entry name" value="ZN2_CY6_FUNGAL_1"/>
    <property type="match status" value="1"/>
</dbReference>
<gene>
    <name evidence="8" type="ORF">QQZ08_004026</name>
</gene>
<dbReference type="EMBL" id="JAZAVK010000029">
    <property type="protein sequence ID" value="KAK7429434.1"/>
    <property type="molecule type" value="Genomic_DNA"/>
</dbReference>
<keyword evidence="2" id="KW-0862">Zinc</keyword>
<evidence type="ECO:0000256" key="2">
    <source>
        <dbReference type="ARBA" id="ARBA00022833"/>
    </source>
</evidence>
<keyword evidence="5" id="KW-0804">Transcription</keyword>
<evidence type="ECO:0000313" key="9">
    <source>
        <dbReference type="Proteomes" id="UP001498421"/>
    </source>
</evidence>
<dbReference type="InterPro" id="IPR036864">
    <property type="entry name" value="Zn2-C6_fun-type_DNA-bd_sf"/>
</dbReference>
<comment type="caution">
    <text evidence="8">The sequence shown here is derived from an EMBL/GenBank/DDBJ whole genome shotgun (WGS) entry which is preliminary data.</text>
</comment>
<organism evidence="8 9">
    <name type="scientific">Neonectria magnoliae</name>
    <dbReference type="NCBI Taxonomy" id="2732573"/>
    <lineage>
        <taxon>Eukaryota</taxon>
        <taxon>Fungi</taxon>
        <taxon>Dikarya</taxon>
        <taxon>Ascomycota</taxon>
        <taxon>Pezizomycotina</taxon>
        <taxon>Sordariomycetes</taxon>
        <taxon>Hypocreomycetidae</taxon>
        <taxon>Hypocreales</taxon>
        <taxon>Nectriaceae</taxon>
        <taxon>Neonectria</taxon>
    </lineage>
</organism>
<dbReference type="PRINTS" id="PR00755">
    <property type="entry name" value="AFLATOXINBRP"/>
</dbReference>
<dbReference type="InterPro" id="IPR001138">
    <property type="entry name" value="Zn2Cys6_DnaBD"/>
</dbReference>
<evidence type="ECO:0000256" key="6">
    <source>
        <dbReference type="ARBA" id="ARBA00023242"/>
    </source>
</evidence>
<evidence type="ECO:0000259" key="7">
    <source>
        <dbReference type="PROSITE" id="PS50048"/>
    </source>
</evidence>
<proteinExistence type="predicted"/>
<reference evidence="8 9" key="1">
    <citation type="journal article" date="2025" name="Microbiol. Resour. Announc.">
        <title>Draft genome sequences for Neonectria magnoliae and Neonectria punicea, canker pathogens of Liriodendron tulipifera and Acer saccharum in West Virginia.</title>
        <authorList>
            <person name="Petronek H.M."/>
            <person name="Kasson M.T."/>
            <person name="Metheny A.M."/>
            <person name="Stauder C.M."/>
            <person name="Lovett B."/>
            <person name="Lynch S.C."/>
            <person name="Garnas J.R."/>
            <person name="Kasson L.R."/>
            <person name="Stajich J.E."/>
        </authorList>
    </citation>
    <scope>NUCLEOTIDE SEQUENCE [LARGE SCALE GENOMIC DNA]</scope>
    <source>
        <strain evidence="8 9">NRRL 64651</strain>
    </source>
</reference>
<dbReference type="PROSITE" id="PS50048">
    <property type="entry name" value="ZN2_CY6_FUNGAL_2"/>
    <property type="match status" value="1"/>
</dbReference>
<protein>
    <recommendedName>
        <fullName evidence="7">Zn(2)-C6 fungal-type domain-containing protein</fullName>
    </recommendedName>
</protein>
<feature type="domain" description="Zn(2)-C6 fungal-type" evidence="7">
    <location>
        <begin position="12"/>
        <end position="40"/>
    </location>
</feature>
<keyword evidence="6" id="KW-0539">Nucleus</keyword>
<name>A0ABR1I897_9HYPO</name>
<keyword evidence="3" id="KW-0805">Transcription regulation</keyword>
<dbReference type="Pfam" id="PF00172">
    <property type="entry name" value="Zn_clus"/>
    <property type="match status" value="1"/>
</dbReference>
<evidence type="ECO:0000256" key="4">
    <source>
        <dbReference type="ARBA" id="ARBA00023125"/>
    </source>
</evidence>
<keyword evidence="4" id="KW-0238">DNA-binding</keyword>
<keyword evidence="9" id="KW-1185">Reference proteome</keyword>
<dbReference type="Pfam" id="PF11951">
    <property type="entry name" value="Fungal_trans_2"/>
    <property type="match status" value="1"/>
</dbReference>
<dbReference type="InterPro" id="IPR021858">
    <property type="entry name" value="Fun_TF"/>
</dbReference>
<evidence type="ECO:0000256" key="5">
    <source>
        <dbReference type="ARBA" id="ARBA00023163"/>
    </source>
</evidence>
<sequence>MARKGSPKVRTGCLTCKIRKVKCDEAKPECNRCVTTGRKCDGYLTQKQDKQRLWPKNQQLLENPTCTFPGIETRNEGRALQYFCEVAGPFLSGPTDRYFWTHLVMQFANFEPAVRHSIVAISSLYEHLPVGLPQGTGAQDQRLILTYYNAAIRELKTMTAAEKQPLVLLVCILFICIEFLQSNDEAAIKHCKHGITMLAQCGAGYEWTRQFLVPIFRRLSLFPFFFGREHSDYPSLHALSGPVPKRFQSFADARSMMDELFTRAVRIMRLGDDYRIGQLRYQPFPDSLYNEGIAVNSLLDTWDTLFTALLSNGSGCNTSIAERPSLLAQQSLLIRFDVCRIMADMAVERDEGPYDSHLERFKRLARRLESLALSIPIVAKAGDARSAKFTFDMGFMPIMSFCTLKCRDLKTRLRFWRLMPTLGCARESLWNLNLMTALVRRVIEIEHKIQLDDDGPHTISQSLEPPPECMRIRHLWADSMPTCRFIHGQTIVGRVAGFFLLDNDGNIHSRTEFF</sequence>
<evidence type="ECO:0000256" key="1">
    <source>
        <dbReference type="ARBA" id="ARBA00022723"/>
    </source>
</evidence>
<evidence type="ECO:0000256" key="3">
    <source>
        <dbReference type="ARBA" id="ARBA00023015"/>
    </source>
</evidence>
<dbReference type="Gene3D" id="4.10.240.10">
    <property type="entry name" value="Zn(2)-C6 fungal-type DNA-binding domain"/>
    <property type="match status" value="1"/>
</dbReference>
<dbReference type="CDD" id="cd00067">
    <property type="entry name" value="GAL4"/>
    <property type="match status" value="1"/>
</dbReference>
<dbReference type="InterPro" id="IPR052360">
    <property type="entry name" value="Transcr_Regulatory_Proteins"/>
</dbReference>
<dbReference type="PANTHER" id="PTHR36206:SF16">
    <property type="entry name" value="TRANSCRIPTION FACTOR DOMAIN-CONTAINING PROTEIN-RELATED"/>
    <property type="match status" value="1"/>
</dbReference>
<dbReference type="PANTHER" id="PTHR36206">
    <property type="entry name" value="ASPERCRYPTIN BIOSYNTHESIS CLUSTER-SPECIFIC TRANSCRIPTION REGULATOR ATNN-RELATED"/>
    <property type="match status" value="1"/>
</dbReference>
<dbReference type="SUPFAM" id="SSF57701">
    <property type="entry name" value="Zn2/Cys6 DNA-binding domain"/>
    <property type="match status" value="1"/>
</dbReference>
<evidence type="ECO:0000313" key="8">
    <source>
        <dbReference type="EMBL" id="KAK7429434.1"/>
    </source>
</evidence>